<dbReference type="SUPFAM" id="SSF55729">
    <property type="entry name" value="Acyl-CoA N-acyltransferases (Nat)"/>
    <property type="match status" value="1"/>
</dbReference>
<evidence type="ECO:0008006" key="3">
    <source>
        <dbReference type="Google" id="ProtNLM"/>
    </source>
</evidence>
<evidence type="ECO:0000313" key="2">
    <source>
        <dbReference type="Proteomes" id="UP000628775"/>
    </source>
</evidence>
<evidence type="ECO:0000313" key="1">
    <source>
        <dbReference type="EMBL" id="GGE28526.1"/>
    </source>
</evidence>
<dbReference type="RefSeq" id="WP_188688286.1">
    <property type="nucleotide sequence ID" value="NZ_BMIR01000001.1"/>
</dbReference>
<reference evidence="1" key="2">
    <citation type="submission" date="2020-09" db="EMBL/GenBank/DDBJ databases">
        <authorList>
            <person name="Sun Q."/>
            <person name="Zhou Y."/>
        </authorList>
    </citation>
    <scope>NUCLEOTIDE SEQUENCE</scope>
    <source>
        <strain evidence="1">CGMCC 1.15371</strain>
    </source>
</reference>
<name>A0A8J2VKM4_9BACL</name>
<comment type="caution">
    <text evidence="1">The sequence shown here is derived from an EMBL/GenBank/DDBJ whole genome shotgun (WGS) entry which is preliminary data.</text>
</comment>
<dbReference type="InterPro" id="IPR016181">
    <property type="entry name" value="Acyl_CoA_acyltransferase"/>
</dbReference>
<dbReference type="AlphaFoldDB" id="A0A8J2VKM4"/>
<dbReference type="Gene3D" id="3.40.630.30">
    <property type="match status" value="1"/>
</dbReference>
<proteinExistence type="predicted"/>
<sequence length="154" mass="17013">MVKTIRAVAPNDIGQVQAFIERVGLEEISPSSGATLLLMEEAMAYEDQGETAPIAVIGIVETHDHAILRHMIVDSKRCKAEDILQLLMAAIKQAKAMEVKGLYFLTKAAAEMFQPLGFSVIQPIELPDALQNDPWFAIHEEEIPAIKLLAHVFH</sequence>
<keyword evidence="2" id="KW-1185">Reference proteome</keyword>
<reference evidence="1" key="1">
    <citation type="journal article" date="2014" name="Int. J. Syst. Evol. Microbiol.">
        <title>Complete genome sequence of Corynebacterium casei LMG S-19264T (=DSM 44701T), isolated from a smear-ripened cheese.</title>
        <authorList>
            <consortium name="US DOE Joint Genome Institute (JGI-PGF)"/>
            <person name="Walter F."/>
            <person name="Albersmeier A."/>
            <person name="Kalinowski J."/>
            <person name="Ruckert C."/>
        </authorList>
    </citation>
    <scope>NUCLEOTIDE SEQUENCE</scope>
    <source>
        <strain evidence="1">CGMCC 1.15371</strain>
    </source>
</reference>
<protein>
    <recommendedName>
        <fullName evidence="3">N-acetyltransferase domain-containing protein</fullName>
    </recommendedName>
</protein>
<accession>A0A8J2VKM4</accession>
<dbReference type="Proteomes" id="UP000628775">
    <property type="component" value="Unassembled WGS sequence"/>
</dbReference>
<organism evidence="1 2">
    <name type="scientific">Pullulanibacillus camelliae</name>
    <dbReference type="NCBI Taxonomy" id="1707096"/>
    <lineage>
        <taxon>Bacteria</taxon>
        <taxon>Bacillati</taxon>
        <taxon>Bacillota</taxon>
        <taxon>Bacilli</taxon>
        <taxon>Bacillales</taxon>
        <taxon>Sporolactobacillaceae</taxon>
        <taxon>Pullulanibacillus</taxon>
    </lineage>
</organism>
<gene>
    <name evidence="1" type="ORF">GCM10011391_03880</name>
</gene>
<dbReference type="EMBL" id="BMIR01000001">
    <property type="protein sequence ID" value="GGE28526.1"/>
    <property type="molecule type" value="Genomic_DNA"/>
</dbReference>